<dbReference type="Proteomes" id="UP000320762">
    <property type="component" value="Unassembled WGS sequence"/>
</dbReference>
<dbReference type="Pfam" id="PF20152">
    <property type="entry name" value="DUF6534"/>
    <property type="match status" value="1"/>
</dbReference>
<name>A0A550CFU5_9AGAR</name>
<feature type="chain" id="PRO_5021925047" description="DUF6534 domain-containing protein" evidence="3">
    <location>
        <begin position="28"/>
        <end position="418"/>
    </location>
</feature>
<feature type="region of interest" description="Disordered" evidence="1">
    <location>
        <begin position="386"/>
        <end position="418"/>
    </location>
</feature>
<dbReference type="EMBL" id="VDMD01000009">
    <property type="protein sequence ID" value="TRM63675.1"/>
    <property type="molecule type" value="Genomic_DNA"/>
</dbReference>
<keyword evidence="2" id="KW-0472">Membrane</keyword>
<comment type="caution">
    <text evidence="5">The sequence shown here is derived from an EMBL/GenBank/DDBJ whole genome shotgun (WGS) entry which is preliminary data.</text>
</comment>
<feature type="compositionally biased region" description="Basic and acidic residues" evidence="1">
    <location>
        <begin position="408"/>
        <end position="418"/>
    </location>
</feature>
<keyword evidence="2" id="KW-1133">Transmembrane helix</keyword>
<keyword evidence="3" id="KW-0732">Signal</keyword>
<reference evidence="5 6" key="1">
    <citation type="journal article" date="2019" name="New Phytol.">
        <title>Comparative genomics reveals unique wood-decay strategies and fruiting body development in the Schizophyllaceae.</title>
        <authorList>
            <person name="Almasi E."/>
            <person name="Sahu N."/>
            <person name="Krizsan K."/>
            <person name="Balint B."/>
            <person name="Kovacs G.M."/>
            <person name="Kiss B."/>
            <person name="Cseklye J."/>
            <person name="Drula E."/>
            <person name="Henrissat B."/>
            <person name="Nagy I."/>
            <person name="Chovatia M."/>
            <person name="Adam C."/>
            <person name="LaButti K."/>
            <person name="Lipzen A."/>
            <person name="Riley R."/>
            <person name="Grigoriev I.V."/>
            <person name="Nagy L.G."/>
        </authorList>
    </citation>
    <scope>NUCLEOTIDE SEQUENCE [LARGE SCALE GENOMIC DNA]</scope>
    <source>
        <strain evidence="5 6">NL-1724</strain>
    </source>
</reference>
<evidence type="ECO:0000313" key="6">
    <source>
        <dbReference type="Proteomes" id="UP000320762"/>
    </source>
</evidence>
<dbReference type="InterPro" id="IPR045339">
    <property type="entry name" value="DUF6534"/>
</dbReference>
<feature type="transmembrane region" description="Helical" evidence="2">
    <location>
        <begin position="84"/>
        <end position="105"/>
    </location>
</feature>
<sequence>MLPPVKLSCISSSLLALYHWMVGSVTGRNVMRLMPSIYQGPNHGSEFYTLGHLWIATLYVLDAPPTDLPSGPALNPLLLTGPDLVGYLFSYALFGVLGVQTYLYYVRYPSDGRALRMFVLAIFLVECLTTVLMTYSAWATFVSGWGNPMALLGIPGSSAALNPIAGCLFSSIHFFYAWRIHRLVESVVVPAAVVFVSLAQLGICFYVSTKFARASSLMDVSGALDNVYITWLSTSAFCDVLVSGALLHVLIRAKSQLAMMHTRPLISRIITLTMETTALTTVAAAVSAVLSATLPMTRFHFMMFLILMKIYSNTLLVTLNARNAHRQTLEGSTEVVFWSDQTDLPMSGHSFAPTLGTRFRETDGPRYCDTEGTASMPAMQFALPLQERRRGRTSGEDATTDDASVLKQDIESTSEHWK</sequence>
<feature type="transmembrane region" description="Helical" evidence="2">
    <location>
        <begin position="228"/>
        <end position="251"/>
    </location>
</feature>
<evidence type="ECO:0000256" key="3">
    <source>
        <dbReference type="SAM" id="SignalP"/>
    </source>
</evidence>
<dbReference type="PANTHER" id="PTHR40465:SF1">
    <property type="entry name" value="DUF6534 DOMAIN-CONTAINING PROTEIN"/>
    <property type="match status" value="1"/>
</dbReference>
<gene>
    <name evidence="5" type="ORF">BD626DRAFT_495044</name>
</gene>
<accession>A0A550CFU5</accession>
<dbReference type="PANTHER" id="PTHR40465">
    <property type="entry name" value="CHROMOSOME 1, WHOLE GENOME SHOTGUN SEQUENCE"/>
    <property type="match status" value="1"/>
</dbReference>
<evidence type="ECO:0000256" key="1">
    <source>
        <dbReference type="SAM" id="MobiDB-lite"/>
    </source>
</evidence>
<feature type="transmembrane region" description="Helical" evidence="2">
    <location>
        <begin position="272"/>
        <end position="293"/>
    </location>
</feature>
<keyword evidence="6" id="KW-1185">Reference proteome</keyword>
<feature type="transmembrane region" description="Helical" evidence="2">
    <location>
        <begin position="150"/>
        <end position="175"/>
    </location>
</feature>
<feature type="domain" description="DUF6534" evidence="4">
    <location>
        <begin position="235"/>
        <end position="323"/>
    </location>
</feature>
<protein>
    <recommendedName>
        <fullName evidence="4">DUF6534 domain-containing protein</fullName>
    </recommendedName>
</protein>
<evidence type="ECO:0000313" key="5">
    <source>
        <dbReference type="EMBL" id="TRM63675.1"/>
    </source>
</evidence>
<keyword evidence="2" id="KW-0812">Transmembrane</keyword>
<dbReference type="AlphaFoldDB" id="A0A550CFU5"/>
<feature type="transmembrane region" description="Helical" evidence="2">
    <location>
        <begin position="187"/>
        <end position="208"/>
    </location>
</feature>
<dbReference type="OrthoDB" id="2681808at2759"/>
<feature type="signal peptide" evidence="3">
    <location>
        <begin position="1"/>
        <end position="27"/>
    </location>
</feature>
<organism evidence="5 6">
    <name type="scientific">Schizophyllum amplum</name>
    <dbReference type="NCBI Taxonomy" id="97359"/>
    <lineage>
        <taxon>Eukaryota</taxon>
        <taxon>Fungi</taxon>
        <taxon>Dikarya</taxon>
        <taxon>Basidiomycota</taxon>
        <taxon>Agaricomycotina</taxon>
        <taxon>Agaricomycetes</taxon>
        <taxon>Agaricomycetidae</taxon>
        <taxon>Agaricales</taxon>
        <taxon>Schizophyllaceae</taxon>
        <taxon>Schizophyllum</taxon>
    </lineage>
</organism>
<evidence type="ECO:0000259" key="4">
    <source>
        <dbReference type="Pfam" id="PF20152"/>
    </source>
</evidence>
<feature type="transmembrane region" description="Helical" evidence="2">
    <location>
        <begin position="117"/>
        <end position="138"/>
    </location>
</feature>
<feature type="transmembrane region" description="Helical" evidence="2">
    <location>
        <begin position="299"/>
        <end position="319"/>
    </location>
</feature>
<evidence type="ECO:0000256" key="2">
    <source>
        <dbReference type="SAM" id="Phobius"/>
    </source>
</evidence>
<proteinExistence type="predicted"/>